<dbReference type="AlphaFoldDB" id="A0A5R8WX50"/>
<accession>A0A5R8WX50</accession>
<proteinExistence type="predicted"/>
<sequence>MTLVLVEVPDKAAVEILRLQKNVRVVGIIEQSGDAYEGVKKLPLAQPSPKPSVASLIGSLSPESAKRMLQQNAELRDEWERES</sequence>
<organism evidence="1 2">
    <name type="scientific">Hymenobacter jeollabukensis</name>
    <dbReference type="NCBI Taxonomy" id="2025313"/>
    <lineage>
        <taxon>Bacteria</taxon>
        <taxon>Pseudomonadati</taxon>
        <taxon>Bacteroidota</taxon>
        <taxon>Cytophagia</taxon>
        <taxon>Cytophagales</taxon>
        <taxon>Hymenobacteraceae</taxon>
        <taxon>Hymenobacter</taxon>
    </lineage>
</organism>
<reference evidence="1 2" key="1">
    <citation type="submission" date="2019-05" db="EMBL/GenBank/DDBJ databases">
        <title>Hymenobacter edaphi sp. nov., isolated from abandoned arsenic-contaminated farmland soil.</title>
        <authorList>
            <person name="Nie L."/>
        </authorList>
    </citation>
    <scope>NUCLEOTIDE SEQUENCE [LARGE SCALE GENOMIC DNA]</scope>
    <source>
        <strain evidence="1 2">1-3-3-8</strain>
    </source>
</reference>
<gene>
    <name evidence="1" type="ORF">FDY95_03385</name>
</gene>
<comment type="caution">
    <text evidence="1">The sequence shown here is derived from an EMBL/GenBank/DDBJ whole genome shotgun (WGS) entry which is preliminary data.</text>
</comment>
<evidence type="ECO:0000313" key="1">
    <source>
        <dbReference type="EMBL" id="TLM97046.1"/>
    </source>
</evidence>
<dbReference type="EMBL" id="VAJM01000001">
    <property type="protein sequence ID" value="TLM97046.1"/>
    <property type="molecule type" value="Genomic_DNA"/>
</dbReference>
<dbReference type="Proteomes" id="UP000305517">
    <property type="component" value="Unassembled WGS sequence"/>
</dbReference>
<protein>
    <submittedName>
        <fullName evidence="1">Uncharacterized protein</fullName>
    </submittedName>
</protein>
<name>A0A5R8WX50_9BACT</name>
<evidence type="ECO:0000313" key="2">
    <source>
        <dbReference type="Proteomes" id="UP000305517"/>
    </source>
</evidence>
<keyword evidence="2" id="KW-1185">Reference proteome</keyword>